<proteinExistence type="predicted"/>
<comment type="caution">
    <text evidence="1">The sequence shown here is derived from an EMBL/GenBank/DDBJ whole genome shotgun (WGS) entry which is preliminary data.</text>
</comment>
<dbReference type="Proteomes" id="UP000517753">
    <property type="component" value="Unassembled WGS sequence"/>
</dbReference>
<name>A0A7Y9FMD2_9SPHN</name>
<dbReference type="AlphaFoldDB" id="A0A7Y9FMD2"/>
<gene>
    <name evidence="1" type="ORF">HD841_001746</name>
</gene>
<evidence type="ECO:0000313" key="1">
    <source>
        <dbReference type="EMBL" id="NYD89966.1"/>
    </source>
</evidence>
<protein>
    <recommendedName>
        <fullName evidence="3">DUF1828 domain-containing protein</fullName>
    </recommendedName>
</protein>
<dbReference type="RefSeq" id="WP_179508451.1">
    <property type="nucleotide sequence ID" value="NZ_JACCBY010000002.1"/>
</dbReference>
<reference evidence="1 2" key="1">
    <citation type="submission" date="2020-08" db="EMBL/GenBank/DDBJ databases">
        <title>The Agave Microbiome: Exploring the role of microbial communities in plant adaptations to desert environments.</title>
        <authorList>
            <person name="Partida-Martinez L.P."/>
        </authorList>
    </citation>
    <scope>NUCLEOTIDE SEQUENCE [LARGE SCALE GENOMIC DNA]</scope>
    <source>
        <strain evidence="1 2">AS2.3</strain>
    </source>
</reference>
<dbReference type="EMBL" id="JACCBY010000002">
    <property type="protein sequence ID" value="NYD89966.1"/>
    <property type="molecule type" value="Genomic_DNA"/>
</dbReference>
<evidence type="ECO:0008006" key="3">
    <source>
        <dbReference type="Google" id="ProtNLM"/>
    </source>
</evidence>
<evidence type="ECO:0000313" key="2">
    <source>
        <dbReference type="Proteomes" id="UP000517753"/>
    </source>
</evidence>
<keyword evidence="2" id="KW-1185">Reference proteome</keyword>
<organism evidence="1 2">
    <name type="scientific">Sphingomonas melonis</name>
    <dbReference type="NCBI Taxonomy" id="152682"/>
    <lineage>
        <taxon>Bacteria</taxon>
        <taxon>Pseudomonadati</taxon>
        <taxon>Pseudomonadota</taxon>
        <taxon>Alphaproteobacteria</taxon>
        <taxon>Sphingomonadales</taxon>
        <taxon>Sphingomonadaceae</taxon>
        <taxon>Sphingomonas</taxon>
    </lineage>
</organism>
<sequence length="250" mass="26381">MTTTDTRAVDQAAAVEAAARSLLLVRHDGQTSRVALPIFYPSGAAATVEVTQNGNQFLISDAGLAYREAELIGAENLFNRNAAPVAEQFGIDAGRRGFTASATIDQLAGAMADVAAASVQVAHRICERVAQRSEAAIAAHLYERLVAVFGAQKVVAEAEIAGASSHKWRVSALVHVDGKDMAFEAVSNHHSSVYSSATMFHDLSLLERRPVPVAVVKDKASFGAYLSILSQAANVIEETVPNAALKRLAA</sequence>
<accession>A0A7Y9FMD2</accession>